<reference evidence="8" key="2">
    <citation type="submission" date="2017-02" db="EMBL/GenBank/DDBJ databases">
        <title>Sunflower complete genome.</title>
        <authorList>
            <person name="Langlade N."/>
            <person name="Munos S."/>
        </authorList>
    </citation>
    <scope>NUCLEOTIDE SEQUENCE [LARGE SCALE GENOMIC DNA]</scope>
    <source>
        <tissue evidence="8">Leaves</tissue>
    </source>
</reference>
<reference evidence="7" key="3">
    <citation type="submission" date="2020-06" db="EMBL/GenBank/DDBJ databases">
        <title>Helianthus annuus Genome sequencing and assembly Release 2.</title>
        <authorList>
            <person name="Gouzy J."/>
            <person name="Langlade N."/>
            <person name="Munos S."/>
        </authorList>
    </citation>
    <scope>NUCLEOTIDE SEQUENCE</scope>
    <source>
        <tissue evidence="7">Leaves</tissue>
    </source>
</reference>
<keyword evidence="1" id="KW-0479">Metal-binding</keyword>
<dbReference type="InterPro" id="IPR001841">
    <property type="entry name" value="Znf_RING"/>
</dbReference>
<dbReference type="GO" id="GO:0008270">
    <property type="term" value="F:zinc ion binding"/>
    <property type="evidence" value="ECO:0007669"/>
    <property type="project" value="UniProtKB-KW"/>
</dbReference>
<feature type="compositionally biased region" description="Polar residues" evidence="5">
    <location>
        <begin position="39"/>
        <end position="55"/>
    </location>
</feature>
<dbReference type="EMBL" id="CM007894">
    <property type="protein sequence ID" value="OTG25063.1"/>
    <property type="molecule type" value="Genomic_DNA"/>
</dbReference>
<evidence type="ECO:0000256" key="4">
    <source>
        <dbReference type="PROSITE-ProRule" id="PRU00175"/>
    </source>
</evidence>
<protein>
    <submittedName>
        <fullName evidence="8">Putative zinc finger, RING/FYVE/PHD-type</fullName>
    </submittedName>
    <submittedName>
        <fullName evidence="7">Transcription factor interactor and regulator LIM family</fullName>
    </submittedName>
</protein>
<proteinExistence type="predicted"/>
<gene>
    <name evidence="8" type="ORF">HannXRQ_Chr05g0143581</name>
    <name evidence="7" type="ORF">HanXRQr2_Chr05g0205761</name>
</gene>
<feature type="region of interest" description="Disordered" evidence="5">
    <location>
        <begin position="39"/>
        <end position="83"/>
    </location>
</feature>
<keyword evidence="3" id="KW-0862">Zinc</keyword>
<feature type="domain" description="RING-type" evidence="6">
    <location>
        <begin position="104"/>
        <end position="148"/>
    </location>
</feature>
<evidence type="ECO:0000256" key="1">
    <source>
        <dbReference type="ARBA" id="ARBA00022723"/>
    </source>
</evidence>
<dbReference type="Gramene" id="mRNA:HanXRQr2_Chr05g0205761">
    <property type="protein sequence ID" value="mRNA:HanXRQr2_Chr05g0205761"/>
    <property type="gene ID" value="HanXRQr2_Chr05g0205761"/>
</dbReference>
<dbReference type="PANTHER" id="PTHR31150:SF6">
    <property type="entry name" value="ZINC ION BINDING PROTEIN"/>
    <property type="match status" value="1"/>
</dbReference>
<dbReference type="PANTHER" id="PTHR31150">
    <property type="entry name" value="EXPRESSED PROTEIN"/>
    <property type="match status" value="1"/>
</dbReference>
<dbReference type="OrthoDB" id="1900223at2759"/>
<dbReference type="OMA" id="TRTHRED"/>
<evidence type="ECO:0000313" key="8">
    <source>
        <dbReference type="EMBL" id="OTG25063.1"/>
    </source>
</evidence>
<reference evidence="7 9" key="1">
    <citation type="journal article" date="2017" name="Nature">
        <title>The sunflower genome provides insights into oil metabolism, flowering and Asterid evolution.</title>
        <authorList>
            <person name="Badouin H."/>
            <person name="Gouzy J."/>
            <person name="Grassa C.J."/>
            <person name="Murat F."/>
            <person name="Staton S.E."/>
            <person name="Cottret L."/>
            <person name="Lelandais-Briere C."/>
            <person name="Owens G.L."/>
            <person name="Carrere S."/>
            <person name="Mayjonade B."/>
            <person name="Legrand L."/>
            <person name="Gill N."/>
            <person name="Kane N.C."/>
            <person name="Bowers J.E."/>
            <person name="Hubner S."/>
            <person name="Bellec A."/>
            <person name="Berard A."/>
            <person name="Berges H."/>
            <person name="Blanchet N."/>
            <person name="Boniface M.C."/>
            <person name="Brunel D."/>
            <person name="Catrice O."/>
            <person name="Chaidir N."/>
            <person name="Claudel C."/>
            <person name="Donnadieu C."/>
            <person name="Faraut T."/>
            <person name="Fievet G."/>
            <person name="Helmstetter N."/>
            <person name="King M."/>
            <person name="Knapp S.J."/>
            <person name="Lai Z."/>
            <person name="Le Paslier M.C."/>
            <person name="Lippi Y."/>
            <person name="Lorenzon L."/>
            <person name="Mandel J.R."/>
            <person name="Marage G."/>
            <person name="Marchand G."/>
            <person name="Marquand E."/>
            <person name="Bret-Mestries E."/>
            <person name="Morien E."/>
            <person name="Nambeesan S."/>
            <person name="Nguyen T."/>
            <person name="Pegot-Espagnet P."/>
            <person name="Pouilly N."/>
            <person name="Raftis F."/>
            <person name="Sallet E."/>
            <person name="Schiex T."/>
            <person name="Thomas J."/>
            <person name="Vandecasteele C."/>
            <person name="Vares D."/>
            <person name="Vear F."/>
            <person name="Vautrin S."/>
            <person name="Crespi M."/>
            <person name="Mangin B."/>
            <person name="Burke J.M."/>
            <person name="Salse J."/>
            <person name="Munos S."/>
            <person name="Vincourt P."/>
            <person name="Rieseberg L.H."/>
            <person name="Langlade N.B."/>
        </authorList>
    </citation>
    <scope>NUCLEOTIDE SEQUENCE [LARGE SCALE GENOMIC DNA]</scope>
    <source>
        <strain evidence="9">cv. SF193</strain>
        <tissue evidence="7">Leaves</tissue>
    </source>
</reference>
<dbReference type="InterPro" id="IPR018957">
    <property type="entry name" value="Znf_C3HC4_RING-type"/>
</dbReference>
<accession>A0A251UPX8</accession>
<dbReference type="Pfam" id="PF00097">
    <property type="entry name" value="zf-C3HC4"/>
    <property type="match status" value="1"/>
</dbReference>
<keyword evidence="2 4" id="KW-0863">Zinc-finger</keyword>
<evidence type="ECO:0000313" key="9">
    <source>
        <dbReference type="Proteomes" id="UP000215914"/>
    </source>
</evidence>
<dbReference type="Proteomes" id="UP000215914">
    <property type="component" value="Chromosome 5"/>
</dbReference>
<name>A0A251UPX8_HELAN</name>
<dbReference type="Gene3D" id="3.30.40.10">
    <property type="entry name" value="Zinc/RING finger domain, C3HC4 (zinc finger)"/>
    <property type="match status" value="1"/>
</dbReference>
<organism evidence="8 9">
    <name type="scientific">Helianthus annuus</name>
    <name type="common">Common sunflower</name>
    <dbReference type="NCBI Taxonomy" id="4232"/>
    <lineage>
        <taxon>Eukaryota</taxon>
        <taxon>Viridiplantae</taxon>
        <taxon>Streptophyta</taxon>
        <taxon>Embryophyta</taxon>
        <taxon>Tracheophyta</taxon>
        <taxon>Spermatophyta</taxon>
        <taxon>Magnoliopsida</taxon>
        <taxon>eudicotyledons</taxon>
        <taxon>Gunneridae</taxon>
        <taxon>Pentapetalae</taxon>
        <taxon>asterids</taxon>
        <taxon>campanulids</taxon>
        <taxon>Asterales</taxon>
        <taxon>Asteraceae</taxon>
        <taxon>Asteroideae</taxon>
        <taxon>Heliantheae alliance</taxon>
        <taxon>Heliantheae</taxon>
        <taxon>Helianthus</taxon>
    </lineage>
</organism>
<evidence type="ECO:0000313" key="7">
    <source>
        <dbReference type="EMBL" id="KAF5805153.1"/>
    </source>
</evidence>
<dbReference type="CDD" id="cd16448">
    <property type="entry name" value="RING-H2"/>
    <property type="match status" value="1"/>
</dbReference>
<dbReference type="InterPro" id="IPR013083">
    <property type="entry name" value="Znf_RING/FYVE/PHD"/>
</dbReference>
<sequence length="155" mass="17425">MMEGSPNGYHRPQPHHRHHNLNRGLLFRVPRHNYNAQQAQRNLGQHSSASASHGKTNPIKFGHKSESRSGYTERKDKASRKQERIRSNRLVIDVVSGDSMKMICRLCSASTSDNSVVAVLVCGHFYHADCLETRTSQADRRDPPCPLCVNSHSAN</sequence>
<dbReference type="InParanoid" id="A0A251UPX8"/>
<feature type="compositionally biased region" description="Basic and acidic residues" evidence="5">
    <location>
        <begin position="63"/>
        <end position="83"/>
    </location>
</feature>
<dbReference type="PROSITE" id="PS50089">
    <property type="entry name" value="ZF_RING_2"/>
    <property type="match status" value="1"/>
</dbReference>
<dbReference type="AlphaFoldDB" id="A0A251UPX8"/>
<evidence type="ECO:0000259" key="6">
    <source>
        <dbReference type="PROSITE" id="PS50089"/>
    </source>
</evidence>
<evidence type="ECO:0000256" key="5">
    <source>
        <dbReference type="SAM" id="MobiDB-lite"/>
    </source>
</evidence>
<dbReference type="EMBL" id="MNCJ02000320">
    <property type="protein sequence ID" value="KAF5805153.1"/>
    <property type="molecule type" value="Genomic_DNA"/>
</dbReference>
<keyword evidence="9" id="KW-1185">Reference proteome</keyword>
<dbReference type="SUPFAM" id="SSF57850">
    <property type="entry name" value="RING/U-box"/>
    <property type="match status" value="1"/>
</dbReference>
<evidence type="ECO:0000256" key="3">
    <source>
        <dbReference type="ARBA" id="ARBA00022833"/>
    </source>
</evidence>
<dbReference type="SMART" id="SM00184">
    <property type="entry name" value="RING"/>
    <property type="match status" value="1"/>
</dbReference>
<evidence type="ECO:0000256" key="2">
    <source>
        <dbReference type="ARBA" id="ARBA00022771"/>
    </source>
</evidence>